<accession>A0ABS8GBI4</accession>
<dbReference type="Proteomes" id="UP001520878">
    <property type="component" value="Unassembled WGS sequence"/>
</dbReference>
<proteinExistence type="predicted"/>
<evidence type="ECO:0000313" key="1">
    <source>
        <dbReference type="EMBL" id="MCC2617942.1"/>
    </source>
</evidence>
<keyword evidence="2" id="KW-1185">Reference proteome</keyword>
<gene>
    <name evidence="1" type="ORF">LJ739_16940</name>
</gene>
<organism evidence="1 2">
    <name type="scientific">Fluctibacter halophilus</name>
    <dbReference type="NCBI Taxonomy" id="226011"/>
    <lineage>
        <taxon>Bacteria</taxon>
        <taxon>Pseudomonadati</taxon>
        <taxon>Pseudomonadota</taxon>
        <taxon>Gammaproteobacteria</taxon>
        <taxon>Alteromonadales</taxon>
        <taxon>Alteromonadaceae</taxon>
        <taxon>Fluctibacter</taxon>
    </lineage>
</organism>
<reference evidence="1 2" key="1">
    <citation type="submission" date="2021-10" db="EMBL/GenBank/DDBJ databases">
        <title>Draft genome of Aestuariibacter halophilus JC2043.</title>
        <authorList>
            <person name="Emsley S.A."/>
            <person name="Pfannmuller K.M."/>
            <person name="Ushijima B."/>
            <person name="Saw J.H."/>
            <person name="Videau P."/>
        </authorList>
    </citation>
    <scope>NUCLEOTIDE SEQUENCE [LARGE SCALE GENOMIC DNA]</scope>
    <source>
        <strain evidence="1 2">JC2043</strain>
    </source>
</reference>
<comment type="caution">
    <text evidence="1">The sequence shown here is derived from an EMBL/GenBank/DDBJ whole genome shotgun (WGS) entry which is preliminary data.</text>
</comment>
<dbReference type="EMBL" id="JAJEWP010000006">
    <property type="protein sequence ID" value="MCC2617942.1"/>
    <property type="molecule type" value="Genomic_DNA"/>
</dbReference>
<sequence>MRGITLVMAILLAVLSHGNGFAKQLSFQRTPQENGVALRYVWQDHAGRQRELSFVLDNQELDKQFRNTVLYKPDVATRYLYIELLKHAREVNPREARVSVQRLGKDVRIVVKGRNETLREKWQDFMLTQQDVAFRDYLAIQYFVPWTNHMGQKGIKPDHIRYLQESRQILMPVAQAIYNMLEPGSNTRDYVNLLLSWIQSIPYNPLENRLTSNGAGYLAPVEVLLSNQGDCDSKTTLMAALMRSLLPRLRMELVYLPRHALMAAALSHREEEQTLQVGKSRLLLMEPTGPAPLPVGEISTQSASKLASGMVTHETIPLYQQAAVQSDE</sequence>
<dbReference type="RefSeq" id="WP_229162373.1">
    <property type="nucleotide sequence ID" value="NZ_JAJEWP010000006.1"/>
</dbReference>
<name>A0ABS8GBI4_9ALTE</name>
<protein>
    <submittedName>
        <fullName evidence="1">Transglutaminase-like domain-containing protein</fullName>
    </submittedName>
</protein>
<evidence type="ECO:0000313" key="2">
    <source>
        <dbReference type="Proteomes" id="UP001520878"/>
    </source>
</evidence>